<name>A0A448WTX8_9PLAT</name>
<comment type="caution">
    <text evidence="1">The sequence shown here is derived from an EMBL/GenBank/DDBJ whole genome shotgun (WGS) entry which is preliminary data.</text>
</comment>
<organism evidence="1 2">
    <name type="scientific">Protopolystoma xenopodis</name>
    <dbReference type="NCBI Taxonomy" id="117903"/>
    <lineage>
        <taxon>Eukaryota</taxon>
        <taxon>Metazoa</taxon>
        <taxon>Spiralia</taxon>
        <taxon>Lophotrochozoa</taxon>
        <taxon>Platyhelminthes</taxon>
        <taxon>Monogenea</taxon>
        <taxon>Polyopisthocotylea</taxon>
        <taxon>Polystomatidea</taxon>
        <taxon>Polystomatidae</taxon>
        <taxon>Protopolystoma</taxon>
    </lineage>
</organism>
<reference evidence="1" key="1">
    <citation type="submission" date="2018-11" db="EMBL/GenBank/DDBJ databases">
        <authorList>
            <consortium name="Pathogen Informatics"/>
        </authorList>
    </citation>
    <scope>NUCLEOTIDE SEQUENCE</scope>
</reference>
<evidence type="ECO:0000313" key="2">
    <source>
        <dbReference type="Proteomes" id="UP000784294"/>
    </source>
</evidence>
<proteinExistence type="predicted"/>
<keyword evidence="2" id="KW-1185">Reference proteome</keyword>
<dbReference type="AlphaFoldDB" id="A0A448WTX8"/>
<accession>A0A448WTX8</accession>
<gene>
    <name evidence="1" type="ORF">PXEA_LOCUS13576</name>
</gene>
<protein>
    <submittedName>
        <fullName evidence="1">Uncharacterized protein</fullName>
    </submittedName>
</protein>
<dbReference type="EMBL" id="CAAALY010044897">
    <property type="protein sequence ID" value="VEL20136.1"/>
    <property type="molecule type" value="Genomic_DNA"/>
</dbReference>
<evidence type="ECO:0000313" key="1">
    <source>
        <dbReference type="EMBL" id="VEL20136.1"/>
    </source>
</evidence>
<dbReference type="Proteomes" id="UP000784294">
    <property type="component" value="Unassembled WGS sequence"/>
</dbReference>
<sequence length="185" mass="18373">MCLCARNTEWWMVPRSHNGKMASGLHNGGFHLHGPVYSPRLGGAGGGVVGAAHVDLDSDKDAGAADRGAGGNADDNADFGVSDAGGGSGGCSSCAGDAVGLNGFADVDADCGDAGTNRFASHAADVGADDCAGSANCGATVGANAFANVDSRQPAFSSHDFTALTGHLAWQHDFETSSTLPSARM</sequence>